<evidence type="ECO:0000256" key="2">
    <source>
        <dbReference type="ARBA" id="ARBA00007599"/>
    </source>
</evidence>
<dbReference type="PANTHER" id="PTHR33540:SF2">
    <property type="entry name" value="TRNA THREONYLCARBAMOYLADENOSINE BIOSYNTHESIS PROTEIN TSAE"/>
    <property type="match status" value="1"/>
</dbReference>
<evidence type="ECO:0000256" key="1">
    <source>
        <dbReference type="ARBA" id="ARBA00004496"/>
    </source>
</evidence>
<keyword evidence="5" id="KW-0819">tRNA processing</keyword>
<dbReference type="GO" id="GO:0005524">
    <property type="term" value="F:ATP binding"/>
    <property type="evidence" value="ECO:0007669"/>
    <property type="project" value="UniProtKB-KW"/>
</dbReference>
<proteinExistence type="inferred from homology"/>
<keyword evidence="9" id="KW-0460">Magnesium</keyword>
<dbReference type="NCBIfam" id="TIGR00150">
    <property type="entry name" value="T6A_YjeE"/>
    <property type="match status" value="1"/>
</dbReference>
<keyword evidence="12" id="KW-1185">Reference proteome</keyword>
<evidence type="ECO:0000256" key="8">
    <source>
        <dbReference type="ARBA" id="ARBA00022840"/>
    </source>
</evidence>
<sequence length="164" mass="17180">MGPCLRRGTNTKAGPMSFTLAYNLDEADAIGAAIGGVLAPGDVVLLSGDLGAGKTTLARAMLKARGLAGEAPSPTFAIVQPYAPPEVDLPIAHVDLYRIEEPRDLIELGLDDYLSDGALLIEWPDRLGGDGWPGALELTISGAGDARVLTARVPPAWEARWPLP</sequence>
<evidence type="ECO:0000256" key="6">
    <source>
        <dbReference type="ARBA" id="ARBA00022723"/>
    </source>
</evidence>
<comment type="similarity">
    <text evidence="2">Belongs to the TsaE family.</text>
</comment>
<dbReference type="HOGENOM" id="CLU_087829_2_1_5"/>
<evidence type="ECO:0000256" key="10">
    <source>
        <dbReference type="ARBA" id="ARBA00032441"/>
    </source>
</evidence>
<keyword evidence="7" id="KW-0547">Nucleotide-binding</keyword>
<dbReference type="EMBL" id="CP000356">
    <property type="protein sequence ID" value="ABF51885.1"/>
    <property type="molecule type" value="Genomic_DNA"/>
</dbReference>
<dbReference type="Pfam" id="PF02367">
    <property type="entry name" value="TsaE"/>
    <property type="match status" value="1"/>
</dbReference>
<dbReference type="PANTHER" id="PTHR33540">
    <property type="entry name" value="TRNA THREONYLCARBAMOYLADENOSINE BIOSYNTHESIS PROTEIN TSAE"/>
    <property type="match status" value="1"/>
</dbReference>
<dbReference type="eggNOG" id="COG0802">
    <property type="taxonomic scope" value="Bacteria"/>
</dbReference>
<dbReference type="GO" id="GO:0046872">
    <property type="term" value="F:metal ion binding"/>
    <property type="evidence" value="ECO:0007669"/>
    <property type="project" value="UniProtKB-KW"/>
</dbReference>
<reference evidence="11 12" key="1">
    <citation type="journal article" date="2009" name="Proc. Natl. Acad. Sci. U.S.A.">
        <title>The genomic basis of trophic strategy in marine bacteria.</title>
        <authorList>
            <person name="Lauro F.M."/>
            <person name="McDougald D."/>
            <person name="Thomas T."/>
            <person name="Williams T.J."/>
            <person name="Egan S."/>
            <person name="Rice S."/>
            <person name="DeMaere M.Z."/>
            <person name="Ting L."/>
            <person name="Ertan H."/>
            <person name="Johnson J."/>
            <person name="Ferriera S."/>
            <person name="Lapidus A."/>
            <person name="Anderson I."/>
            <person name="Kyrpides N."/>
            <person name="Munk A.C."/>
            <person name="Detter C."/>
            <person name="Han C.S."/>
            <person name="Brown M.V."/>
            <person name="Robb F.T."/>
            <person name="Kjelleberg S."/>
            <person name="Cavicchioli R."/>
        </authorList>
    </citation>
    <scope>NUCLEOTIDE SEQUENCE [LARGE SCALE GENOMIC DNA]</scope>
    <source>
        <strain evidence="12">DSM 13593 / LMG 18877 / RB2256</strain>
    </source>
</reference>
<dbReference type="Gene3D" id="3.40.50.300">
    <property type="entry name" value="P-loop containing nucleotide triphosphate hydrolases"/>
    <property type="match status" value="1"/>
</dbReference>
<gene>
    <name evidence="11" type="ordered locus">Sala_0161</name>
</gene>
<dbReference type="STRING" id="317655.Sala_0161"/>
<dbReference type="GO" id="GO:0002949">
    <property type="term" value="P:tRNA threonylcarbamoyladenosine modification"/>
    <property type="evidence" value="ECO:0007669"/>
    <property type="project" value="InterPro"/>
</dbReference>
<evidence type="ECO:0000256" key="9">
    <source>
        <dbReference type="ARBA" id="ARBA00022842"/>
    </source>
</evidence>
<accession>Q1GWT7</accession>
<dbReference type="AlphaFoldDB" id="Q1GWT7"/>
<dbReference type="InterPro" id="IPR027417">
    <property type="entry name" value="P-loop_NTPase"/>
</dbReference>
<dbReference type="Proteomes" id="UP000006578">
    <property type="component" value="Chromosome"/>
</dbReference>
<keyword evidence="6" id="KW-0479">Metal-binding</keyword>
<evidence type="ECO:0000256" key="4">
    <source>
        <dbReference type="ARBA" id="ARBA00022490"/>
    </source>
</evidence>
<name>Q1GWT7_SPHAL</name>
<dbReference type="SUPFAM" id="SSF52540">
    <property type="entry name" value="P-loop containing nucleoside triphosphate hydrolases"/>
    <property type="match status" value="1"/>
</dbReference>
<keyword evidence="4" id="KW-0963">Cytoplasm</keyword>
<dbReference type="KEGG" id="sal:Sala_0161"/>
<keyword evidence="8" id="KW-0067">ATP-binding</keyword>
<comment type="subcellular location">
    <subcellularLocation>
        <location evidence="1">Cytoplasm</location>
    </subcellularLocation>
</comment>
<evidence type="ECO:0000313" key="12">
    <source>
        <dbReference type="Proteomes" id="UP000006578"/>
    </source>
</evidence>
<evidence type="ECO:0000256" key="7">
    <source>
        <dbReference type="ARBA" id="ARBA00022741"/>
    </source>
</evidence>
<evidence type="ECO:0000256" key="3">
    <source>
        <dbReference type="ARBA" id="ARBA00019010"/>
    </source>
</evidence>
<dbReference type="InterPro" id="IPR003442">
    <property type="entry name" value="T6A_TsaE"/>
</dbReference>
<evidence type="ECO:0000313" key="11">
    <source>
        <dbReference type="EMBL" id="ABF51885.1"/>
    </source>
</evidence>
<dbReference type="GO" id="GO:0005737">
    <property type="term" value="C:cytoplasm"/>
    <property type="evidence" value="ECO:0007669"/>
    <property type="project" value="UniProtKB-SubCell"/>
</dbReference>
<protein>
    <recommendedName>
        <fullName evidence="3">tRNA threonylcarbamoyladenosine biosynthesis protein TsaE</fullName>
    </recommendedName>
    <alternativeName>
        <fullName evidence="10">t(6)A37 threonylcarbamoyladenosine biosynthesis protein TsaE</fullName>
    </alternativeName>
</protein>
<organism evidence="11 12">
    <name type="scientific">Sphingopyxis alaskensis (strain DSM 13593 / LMG 18877 / RB2256)</name>
    <name type="common">Sphingomonas alaskensis</name>
    <dbReference type="NCBI Taxonomy" id="317655"/>
    <lineage>
        <taxon>Bacteria</taxon>
        <taxon>Pseudomonadati</taxon>
        <taxon>Pseudomonadota</taxon>
        <taxon>Alphaproteobacteria</taxon>
        <taxon>Sphingomonadales</taxon>
        <taxon>Sphingomonadaceae</taxon>
        <taxon>Sphingopyxis</taxon>
    </lineage>
</organism>
<evidence type="ECO:0000256" key="5">
    <source>
        <dbReference type="ARBA" id="ARBA00022694"/>
    </source>
</evidence>